<protein>
    <recommendedName>
        <fullName evidence="5">Saposin B-type domain-containing protein</fullName>
    </recommendedName>
</protein>
<dbReference type="Proteomes" id="UP000765509">
    <property type="component" value="Unassembled WGS sequence"/>
</dbReference>
<dbReference type="EMBL" id="AVOT02081068">
    <property type="protein sequence ID" value="MBW0567567.1"/>
    <property type="molecule type" value="Genomic_DNA"/>
</dbReference>
<evidence type="ECO:0000256" key="1">
    <source>
        <dbReference type="SAM" id="MobiDB-lite"/>
    </source>
</evidence>
<evidence type="ECO:0000313" key="3">
    <source>
        <dbReference type="EMBL" id="MBW0567567.1"/>
    </source>
</evidence>
<dbReference type="OrthoDB" id="2499581at2759"/>
<keyword evidence="2" id="KW-0732">Signal</keyword>
<evidence type="ECO:0000256" key="2">
    <source>
        <dbReference type="SAM" id="SignalP"/>
    </source>
</evidence>
<comment type="caution">
    <text evidence="3">The sequence shown here is derived from an EMBL/GenBank/DDBJ whole genome shotgun (WGS) entry which is preliminary data.</text>
</comment>
<sequence length="201" mass="21981">MFFDSHIFLLLAFHVFLVHSALVHPVAHVKRSPNQPSPQLVSSSAEGTYQRTSSVGPQNQSPKPSTSTIGNGGTAVMPEPDKAATVTCTSPQGKIVTFKNRECYHAAKVLAEELRPTQQCGLCVVALYDRIKHQPFTPKIHIDPPLQNQVLDLLAQCTHPGKTPKVSKRDLGSSKSSPPQDITKPLLLISYNDNFNYCKGL</sequence>
<feature type="signal peptide" evidence="2">
    <location>
        <begin position="1"/>
        <end position="20"/>
    </location>
</feature>
<name>A0A9Q3JRZ4_9BASI</name>
<proteinExistence type="predicted"/>
<gene>
    <name evidence="3" type="ORF">O181_107282</name>
</gene>
<evidence type="ECO:0008006" key="5">
    <source>
        <dbReference type="Google" id="ProtNLM"/>
    </source>
</evidence>
<evidence type="ECO:0000313" key="4">
    <source>
        <dbReference type="Proteomes" id="UP000765509"/>
    </source>
</evidence>
<feature type="compositionally biased region" description="Polar residues" evidence="1">
    <location>
        <begin position="32"/>
        <end position="69"/>
    </location>
</feature>
<reference evidence="3" key="1">
    <citation type="submission" date="2021-03" db="EMBL/GenBank/DDBJ databases">
        <title>Draft genome sequence of rust myrtle Austropuccinia psidii MF-1, a brazilian biotype.</title>
        <authorList>
            <person name="Quecine M.C."/>
            <person name="Pachon D.M.R."/>
            <person name="Bonatelli M.L."/>
            <person name="Correr F.H."/>
            <person name="Franceschini L.M."/>
            <person name="Leite T.F."/>
            <person name="Margarido G.R.A."/>
            <person name="Almeida C.A."/>
            <person name="Ferrarezi J.A."/>
            <person name="Labate C.A."/>
        </authorList>
    </citation>
    <scope>NUCLEOTIDE SEQUENCE</scope>
    <source>
        <strain evidence="3">MF-1</strain>
    </source>
</reference>
<feature type="region of interest" description="Disordered" evidence="1">
    <location>
        <begin position="30"/>
        <end position="78"/>
    </location>
</feature>
<keyword evidence="4" id="KW-1185">Reference proteome</keyword>
<feature type="chain" id="PRO_5040218344" description="Saposin B-type domain-containing protein" evidence="2">
    <location>
        <begin position="21"/>
        <end position="201"/>
    </location>
</feature>
<accession>A0A9Q3JRZ4</accession>
<organism evidence="3 4">
    <name type="scientific">Austropuccinia psidii MF-1</name>
    <dbReference type="NCBI Taxonomy" id="1389203"/>
    <lineage>
        <taxon>Eukaryota</taxon>
        <taxon>Fungi</taxon>
        <taxon>Dikarya</taxon>
        <taxon>Basidiomycota</taxon>
        <taxon>Pucciniomycotina</taxon>
        <taxon>Pucciniomycetes</taxon>
        <taxon>Pucciniales</taxon>
        <taxon>Sphaerophragmiaceae</taxon>
        <taxon>Austropuccinia</taxon>
    </lineage>
</organism>
<dbReference type="AlphaFoldDB" id="A0A9Q3JRZ4"/>